<name>A0A7J7VYX0_MYOMY</name>
<dbReference type="Proteomes" id="UP000527355">
    <property type="component" value="Unassembled WGS sequence"/>
</dbReference>
<organism evidence="3 4">
    <name type="scientific">Myotis myotis</name>
    <name type="common">Greater mouse-eared bat</name>
    <name type="synonym">Vespertilio myotis</name>
    <dbReference type="NCBI Taxonomy" id="51298"/>
    <lineage>
        <taxon>Eukaryota</taxon>
        <taxon>Metazoa</taxon>
        <taxon>Chordata</taxon>
        <taxon>Craniata</taxon>
        <taxon>Vertebrata</taxon>
        <taxon>Euteleostomi</taxon>
        <taxon>Mammalia</taxon>
        <taxon>Eutheria</taxon>
        <taxon>Laurasiatheria</taxon>
        <taxon>Chiroptera</taxon>
        <taxon>Yangochiroptera</taxon>
        <taxon>Vespertilionidae</taxon>
        <taxon>Myotis</taxon>
    </lineage>
</organism>
<dbReference type="EMBL" id="JABWUV010000009">
    <property type="protein sequence ID" value="KAF6330332.1"/>
    <property type="molecule type" value="Genomic_DNA"/>
</dbReference>
<comment type="caution">
    <text evidence="3">The sequence shown here is derived from an EMBL/GenBank/DDBJ whole genome shotgun (WGS) entry which is preliminary data.</text>
</comment>
<dbReference type="InterPro" id="IPR028651">
    <property type="entry name" value="ING_fam"/>
</dbReference>
<dbReference type="Pfam" id="PF12998">
    <property type="entry name" value="ING"/>
    <property type="match status" value="1"/>
</dbReference>
<protein>
    <recommendedName>
        <fullName evidence="2">Inhibitor of growth protein N-terminal histone-binding domain-containing protein</fullName>
    </recommendedName>
</protein>
<dbReference type="AlphaFoldDB" id="A0A7J7VYX0"/>
<dbReference type="PANTHER" id="PTHR10333">
    <property type="entry name" value="INHIBITOR OF GROWTH PROTEIN"/>
    <property type="match status" value="1"/>
</dbReference>
<gene>
    <name evidence="3" type="ORF">mMyoMyo1_012322</name>
</gene>
<feature type="region of interest" description="Disordered" evidence="1">
    <location>
        <begin position="52"/>
        <end position="126"/>
    </location>
</feature>
<keyword evidence="4" id="KW-1185">Reference proteome</keyword>
<sequence length="126" mass="14351">MGDGQQPEEESHCIQRALIRSQELGDEKIQIVRQMVELVEIRARQVDSHVERFEAHQQVNDTTGHSGKAGQDESKNETITQAEKPNNKRSQRQRNNSNWENAANSHGHDDITSGTPKEKKARSKRL</sequence>
<proteinExistence type="predicted"/>
<dbReference type="PANTHER" id="PTHR10333:SF85">
    <property type="entry name" value="INHIBITOR OF GROWTH PROTEIN 1"/>
    <property type="match status" value="1"/>
</dbReference>
<evidence type="ECO:0000313" key="4">
    <source>
        <dbReference type="Proteomes" id="UP000527355"/>
    </source>
</evidence>
<dbReference type="GO" id="GO:0005634">
    <property type="term" value="C:nucleus"/>
    <property type="evidence" value="ECO:0007669"/>
    <property type="project" value="TreeGrafter"/>
</dbReference>
<reference evidence="3 4" key="1">
    <citation type="journal article" date="2020" name="Nature">
        <title>Six reference-quality genomes reveal evolution of bat adaptations.</title>
        <authorList>
            <person name="Jebb D."/>
            <person name="Huang Z."/>
            <person name="Pippel M."/>
            <person name="Hughes G.M."/>
            <person name="Lavrichenko K."/>
            <person name="Devanna P."/>
            <person name="Winkler S."/>
            <person name="Jermiin L.S."/>
            <person name="Skirmuntt E.C."/>
            <person name="Katzourakis A."/>
            <person name="Burkitt-Gray L."/>
            <person name="Ray D.A."/>
            <person name="Sullivan K.A.M."/>
            <person name="Roscito J.G."/>
            <person name="Kirilenko B.M."/>
            <person name="Davalos L.M."/>
            <person name="Corthals A.P."/>
            <person name="Power M.L."/>
            <person name="Jones G."/>
            <person name="Ransome R.D."/>
            <person name="Dechmann D.K.N."/>
            <person name="Locatelli A.G."/>
            <person name="Puechmaille S.J."/>
            <person name="Fedrigo O."/>
            <person name="Jarvis E.D."/>
            <person name="Hiller M."/>
            <person name="Vernes S.C."/>
            <person name="Myers E.W."/>
            <person name="Teeling E.C."/>
        </authorList>
    </citation>
    <scope>NUCLEOTIDE SEQUENCE [LARGE SCALE GENOMIC DNA]</scope>
    <source>
        <strain evidence="3">MMyoMyo1</strain>
        <tissue evidence="3">Flight muscle</tissue>
    </source>
</reference>
<dbReference type="Gene3D" id="6.10.140.1740">
    <property type="match status" value="1"/>
</dbReference>
<accession>A0A7J7VYX0</accession>
<evidence type="ECO:0000256" key="1">
    <source>
        <dbReference type="SAM" id="MobiDB-lite"/>
    </source>
</evidence>
<dbReference type="InterPro" id="IPR024610">
    <property type="entry name" value="ING_N_histone-binding"/>
</dbReference>
<dbReference type="VEuPathDB" id="HostDB:GeneID_118651353"/>
<evidence type="ECO:0000313" key="3">
    <source>
        <dbReference type="EMBL" id="KAF6330332.1"/>
    </source>
</evidence>
<dbReference type="GO" id="GO:0045893">
    <property type="term" value="P:positive regulation of DNA-templated transcription"/>
    <property type="evidence" value="ECO:0007669"/>
    <property type="project" value="TreeGrafter"/>
</dbReference>
<feature type="domain" description="Inhibitor of growth protein N-terminal histone-binding" evidence="2">
    <location>
        <begin position="5"/>
        <end position="53"/>
    </location>
</feature>
<evidence type="ECO:0000259" key="2">
    <source>
        <dbReference type="Pfam" id="PF12998"/>
    </source>
</evidence>